<evidence type="ECO:0000259" key="3">
    <source>
        <dbReference type="SMART" id="SM00941"/>
    </source>
</evidence>
<feature type="domain" description="Pyrimidine nucleoside phosphorylase C-terminal" evidence="3">
    <location>
        <begin position="429"/>
        <end position="495"/>
    </location>
</feature>
<dbReference type="InterPro" id="IPR017872">
    <property type="entry name" value="Pyrmidine_PPase_CS"/>
</dbReference>
<dbReference type="SUPFAM" id="SSF54680">
    <property type="entry name" value="Pyrimidine nucleoside phosphorylase C-terminal domain"/>
    <property type="match status" value="1"/>
</dbReference>
<dbReference type="GO" id="GO:0004645">
    <property type="term" value="F:1,4-alpha-oligoglucan phosphorylase activity"/>
    <property type="evidence" value="ECO:0007669"/>
    <property type="project" value="InterPro"/>
</dbReference>
<dbReference type="PANTHER" id="PTHR10515">
    <property type="entry name" value="THYMIDINE PHOSPHORYLASE"/>
    <property type="match status" value="1"/>
</dbReference>
<dbReference type="GO" id="GO:0005829">
    <property type="term" value="C:cytosol"/>
    <property type="evidence" value="ECO:0007669"/>
    <property type="project" value="TreeGrafter"/>
</dbReference>
<dbReference type="Proteomes" id="UP000230586">
    <property type="component" value="Unassembled WGS sequence"/>
</dbReference>
<keyword evidence="1" id="KW-0328">Glycosyltransferase</keyword>
<dbReference type="SMART" id="SM00941">
    <property type="entry name" value="PYNP_C"/>
    <property type="match status" value="1"/>
</dbReference>
<dbReference type="GO" id="GO:0006213">
    <property type="term" value="P:pyrimidine nucleoside metabolic process"/>
    <property type="evidence" value="ECO:0007669"/>
    <property type="project" value="InterPro"/>
</dbReference>
<dbReference type="Gene3D" id="3.90.1170.30">
    <property type="entry name" value="Pyrimidine nucleoside phosphorylase-like, C-terminal domain"/>
    <property type="match status" value="1"/>
</dbReference>
<dbReference type="GO" id="GO:0006206">
    <property type="term" value="P:pyrimidine nucleobase metabolic process"/>
    <property type="evidence" value="ECO:0007669"/>
    <property type="project" value="InterPro"/>
</dbReference>
<dbReference type="NCBIfam" id="NF003338">
    <property type="entry name" value="PRK04350.1"/>
    <property type="match status" value="1"/>
</dbReference>
<dbReference type="Pfam" id="PF00591">
    <property type="entry name" value="Glycos_transf_3"/>
    <property type="match status" value="1"/>
</dbReference>
<dbReference type="EMBL" id="PEXX01000030">
    <property type="protein sequence ID" value="PIU10737.1"/>
    <property type="molecule type" value="Genomic_DNA"/>
</dbReference>
<dbReference type="GO" id="GO:0016763">
    <property type="term" value="F:pentosyltransferase activity"/>
    <property type="evidence" value="ECO:0007669"/>
    <property type="project" value="InterPro"/>
</dbReference>
<dbReference type="Pfam" id="PF02885">
    <property type="entry name" value="Glycos_trans_3N"/>
    <property type="match status" value="1"/>
</dbReference>
<evidence type="ECO:0000256" key="1">
    <source>
        <dbReference type="ARBA" id="ARBA00022676"/>
    </source>
</evidence>
<dbReference type="InterPro" id="IPR013466">
    <property type="entry name" value="Thymidine/AMP_Pase"/>
</dbReference>
<accession>A0A2M6XSX1</accession>
<dbReference type="NCBIfam" id="TIGR02645">
    <property type="entry name" value="ARCH_P_rylase"/>
    <property type="match status" value="1"/>
</dbReference>
<keyword evidence="2" id="KW-0808">Transferase</keyword>
<dbReference type="InterPro" id="IPR000312">
    <property type="entry name" value="Glycosyl_Trfase_fam3"/>
</dbReference>
<dbReference type="InterPro" id="IPR013102">
    <property type="entry name" value="PYNP_C"/>
</dbReference>
<dbReference type="Gene3D" id="3.40.1030.10">
    <property type="entry name" value="Nucleoside phosphorylase/phosphoribosyltransferase catalytic domain"/>
    <property type="match status" value="1"/>
</dbReference>
<name>A0A2M6XSX1_9BACT</name>
<evidence type="ECO:0000313" key="5">
    <source>
        <dbReference type="Proteomes" id="UP000230586"/>
    </source>
</evidence>
<dbReference type="InterPro" id="IPR000053">
    <property type="entry name" value="Thymidine/pyrmidine_PPase"/>
</dbReference>
<dbReference type="InterPro" id="IPR035902">
    <property type="entry name" value="Nuc_phospho_transferase"/>
</dbReference>
<dbReference type="PANTHER" id="PTHR10515:SF0">
    <property type="entry name" value="THYMIDINE PHOSPHORYLASE"/>
    <property type="match status" value="1"/>
</dbReference>
<gene>
    <name evidence="4" type="ORF">COT27_01510</name>
</gene>
<evidence type="ECO:0000313" key="4">
    <source>
        <dbReference type="EMBL" id="PIU10737.1"/>
    </source>
</evidence>
<dbReference type="InterPro" id="IPR036320">
    <property type="entry name" value="Glycosyl_Trfase_fam3_N_dom_sf"/>
</dbReference>
<dbReference type="InterPro" id="IPR017459">
    <property type="entry name" value="Glycosyl_Trfase_fam3_N_dom"/>
</dbReference>
<dbReference type="InterPro" id="IPR036566">
    <property type="entry name" value="PYNP-like_C_sf"/>
</dbReference>
<dbReference type="Gene3D" id="1.20.970.50">
    <property type="match status" value="1"/>
</dbReference>
<proteinExistence type="predicted"/>
<dbReference type="SUPFAM" id="SSF47648">
    <property type="entry name" value="Nucleoside phosphorylase/phosphoribosyltransferase N-terminal domain"/>
    <property type="match status" value="1"/>
</dbReference>
<organism evidence="4 5">
    <name type="scientific">Candidatus Kuenenbacteria bacterium CG08_land_8_20_14_0_20_37_23</name>
    <dbReference type="NCBI Taxonomy" id="1974617"/>
    <lineage>
        <taxon>Bacteria</taxon>
        <taxon>Candidatus Kueneniibacteriota</taxon>
    </lineage>
</organism>
<protein>
    <submittedName>
        <fullName evidence="4">Thymidine phosphorylase</fullName>
    </submittedName>
</protein>
<dbReference type="Pfam" id="PF07831">
    <property type="entry name" value="PYNP_C"/>
    <property type="match status" value="1"/>
</dbReference>
<dbReference type="SUPFAM" id="SSF52418">
    <property type="entry name" value="Nucleoside phosphorylase/phosphoribosyltransferase catalytic domain"/>
    <property type="match status" value="1"/>
</dbReference>
<comment type="caution">
    <text evidence="4">The sequence shown here is derived from an EMBL/GenBank/DDBJ whole genome shotgun (WGS) entry which is preliminary data.</text>
</comment>
<reference evidence="5" key="1">
    <citation type="submission" date="2017-09" db="EMBL/GenBank/DDBJ databases">
        <title>Depth-based differentiation of microbial function through sediment-hosted aquifers and enrichment of novel symbionts in the deep terrestrial subsurface.</title>
        <authorList>
            <person name="Probst A.J."/>
            <person name="Ladd B."/>
            <person name="Jarett J.K."/>
            <person name="Geller-Mcgrath D.E."/>
            <person name="Sieber C.M.K."/>
            <person name="Emerson J.B."/>
            <person name="Anantharaman K."/>
            <person name="Thomas B.C."/>
            <person name="Malmstrom R."/>
            <person name="Stieglmeier M."/>
            <person name="Klingl A."/>
            <person name="Woyke T."/>
            <person name="Ryan C.M."/>
            <person name="Banfield J.F."/>
        </authorList>
    </citation>
    <scope>NUCLEOTIDE SEQUENCE [LARGE SCALE GENOMIC DNA]</scope>
</reference>
<sequence length="498" mass="55096">MKMFYRSKRLDFQSGGDPIVVIREKEAENQGIMPGDKVFLQWNKKKSIVAIVQYTNSKVNFGEVGLFKEIWQKKDIIDGDVAKVALESRPESIKAINKKLLGHNLSYDETYSIMADISSGKLGKIETTYYVASGFAKAYTMLELYYMTRAMAMCGEMINSKIKVVDKHSIGGIPGNRTTMIVIPIIASLGLYIPKASSRAITSPSGTADTMEVLAPVEHPVKKINEIVRKTHACLVWGGGVNLAPADDKIIRIEKRLSLETHDKMIVSIMAKKVAMGVDYLIIDLPYGETAKVHSLKIAQKIAKKFVSLGKMFNIKVKVITTQAKEPIGAGIGPALEARDVLRVLQRHELRPLDLERKAVLLAGKLLELKKFCRRGHGKKIAEKQLLVGAAWEKMSEIIKAQGGCSTIKADEVAIGALHYEIHAKKSGRIVHLDNRAINEICVNLGAPHDKVSGIHMHCRLYDKINKGAKLYTLYAESQGRLDLGRLAAKNNTVADIK</sequence>
<dbReference type="PROSITE" id="PS00647">
    <property type="entry name" value="THYMID_PHOSPHORYLASE"/>
    <property type="match status" value="1"/>
</dbReference>
<dbReference type="AlphaFoldDB" id="A0A2M6XSX1"/>
<dbReference type="Gene3D" id="2.40.40.20">
    <property type="match status" value="1"/>
</dbReference>
<evidence type="ECO:0000256" key="2">
    <source>
        <dbReference type="ARBA" id="ARBA00022679"/>
    </source>
</evidence>